<keyword evidence="5 9" id="KW-0498">Mitosis</keyword>
<evidence type="ECO:0000256" key="2">
    <source>
        <dbReference type="ARBA" id="ARBA00006379"/>
    </source>
</evidence>
<evidence type="ECO:0000313" key="13">
    <source>
        <dbReference type="EMBL" id="PUZ52798.1"/>
    </source>
</evidence>
<evidence type="ECO:0000313" key="14">
    <source>
        <dbReference type="Proteomes" id="UP000244336"/>
    </source>
</evidence>
<organism evidence="13 14">
    <name type="scientific">Panicum hallii var. hallii</name>
    <dbReference type="NCBI Taxonomy" id="1504633"/>
    <lineage>
        <taxon>Eukaryota</taxon>
        <taxon>Viridiplantae</taxon>
        <taxon>Streptophyta</taxon>
        <taxon>Embryophyta</taxon>
        <taxon>Tracheophyta</taxon>
        <taxon>Spermatophyta</taxon>
        <taxon>Magnoliopsida</taxon>
        <taxon>Liliopsida</taxon>
        <taxon>Poales</taxon>
        <taxon>Poaceae</taxon>
        <taxon>PACMAD clade</taxon>
        <taxon>Panicoideae</taxon>
        <taxon>Panicodae</taxon>
        <taxon>Paniceae</taxon>
        <taxon>Panicinae</taxon>
        <taxon>Panicum</taxon>
        <taxon>Panicum sect. Panicum</taxon>
    </lineage>
</organism>
<dbReference type="AlphaFoldDB" id="A0A2T7DBA3"/>
<dbReference type="OrthoDB" id="6353017at2759"/>
<keyword evidence="14" id="KW-1185">Reference proteome</keyword>
<dbReference type="FunFam" id="3.30.457.50:FF:000001">
    <property type="entry name" value="Probable kinetochore protein spc25"/>
    <property type="match status" value="1"/>
</dbReference>
<dbReference type="GO" id="GO:0007059">
    <property type="term" value="P:chromosome segregation"/>
    <property type="evidence" value="ECO:0007669"/>
    <property type="project" value="InterPro"/>
</dbReference>
<dbReference type="Proteomes" id="UP000244336">
    <property type="component" value="Chromosome 5"/>
</dbReference>
<evidence type="ECO:0000256" key="10">
    <source>
        <dbReference type="SAM" id="Coils"/>
    </source>
</evidence>
<dbReference type="Pfam" id="PF08234">
    <property type="entry name" value="Spindle_Spc25"/>
    <property type="match status" value="1"/>
</dbReference>
<evidence type="ECO:0000256" key="3">
    <source>
        <dbReference type="ARBA" id="ARBA00022454"/>
    </source>
</evidence>
<evidence type="ECO:0000256" key="9">
    <source>
        <dbReference type="RuleBase" id="RU367150"/>
    </source>
</evidence>
<evidence type="ECO:0000256" key="4">
    <source>
        <dbReference type="ARBA" id="ARBA00022618"/>
    </source>
</evidence>
<keyword evidence="7 9" id="KW-0131">Cell cycle</keyword>
<accession>A0A2T7DBA3</accession>
<comment type="function">
    <text evidence="9">Acts as a component of the essential kinetochore-associated NDC80 complex, which is required for chromosome segregation and spindle checkpoint activity.</text>
</comment>
<feature type="region of interest" description="Disordered" evidence="11">
    <location>
        <begin position="373"/>
        <end position="412"/>
    </location>
</feature>
<evidence type="ECO:0000256" key="11">
    <source>
        <dbReference type="SAM" id="MobiDB-lite"/>
    </source>
</evidence>
<dbReference type="GO" id="GO:0005634">
    <property type="term" value="C:nucleus"/>
    <property type="evidence" value="ECO:0007669"/>
    <property type="project" value="UniProtKB-SubCell"/>
</dbReference>
<comment type="subunit">
    <text evidence="9">Component of the NDC80 complex.</text>
</comment>
<reference evidence="13 14" key="1">
    <citation type="submission" date="2018-04" db="EMBL/GenBank/DDBJ databases">
        <title>WGS assembly of Panicum hallii var. hallii HAL2.</title>
        <authorList>
            <person name="Lovell J."/>
            <person name="Jenkins J."/>
            <person name="Lowry D."/>
            <person name="Mamidi S."/>
            <person name="Sreedasyam A."/>
            <person name="Weng X."/>
            <person name="Barry K."/>
            <person name="Bonette J."/>
            <person name="Campitelli B."/>
            <person name="Daum C."/>
            <person name="Gordon S."/>
            <person name="Gould B."/>
            <person name="Lipzen A."/>
            <person name="MacQueen A."/>
            <person name="Palacio-Mejia J."/>
            <person name="Plott C."/>
            <person name="Shakirov E."/>
            <person name="Shu S."/>
            <person name="Yoshinaga Y."/>
            <person name="Zane M."/>
            <person name="Rokhsar D."/>
            <person name="Grimwood J."/>
            <person name="Schmutz J."/>
            <person name="Juenger T."/>
        </authorList>
    </citation>
    <scope>NUCLEOTIDE SEQUENCE [LARGE SCALE GENOMIC DNA]</scope>
    <source>
        <strain evidence="14">cv. HAL2</strain>
    </source>
</reference>
<name>A0A2T7DBA3_9POAL</name>
<evidence type="ECO:0000256" key="1">
    <source>
        <dbReference type="ARBA" id="ARBA00004584"/>
    </source>
</evidence>
<keyword evidence="9" id="KW-0539">Nucleus</keyword>
<dbReference type="GO" id="GO:0031262">
    <property type="term" value="C:Ndc80 complex"/>
    <property type="evidence" value="ECO:0007669"/>
    <property type="project" value="InterPro"/>
</dbReference>
<keyword evidence="9" id="KW-0995">Kinetochore</keyword>
<dbReference type="CDD" id="cd23784">
    <property type="entry name" value="RWD_Spc25"/>
    <property type="match status" value="1"/>
</dbReference>
<feature type="coiled-coil region" evidence="10">
    <location>
        <begin position="123"/>
        <end position="192"/>
    </location>
</feature>
<comment type="similarity">
    <text evidence="2 9">Belongs to the SPC25 family.</text>
</comment>
<feature type="compositionally biased region" description="Low complexity" evidence="11">
    <location>
        <begin position="47"/>
        <end position="59"/>
    </location>
</feature>
<dbReference type="STRING" id="1504633.A0A2T7DBA3"/>
<dbReference type="Gene3D" id="3.30.457.50">
    <property type="entry name" value="Chromosome segregation protein Spc25"/>
    <property type="match status" value="1"/>
</dbReference>
<keyword evidence="8 9" id="KW-0137">Centromere</keyword>
<gene>
    <name evidence="13" type="ORF">GQ55_5G002300</name>
</gene>
<evidence type="ECO:0000256" key="7">
    <source>
        <dbReference type="ARBA" id="ARBA00023306"/>
    </source>
</evidence>
<evidence type="ECO:0000259" key="12">
    <source>
        <dbReference type="Pfam" id="PF08234"/>
    </source>
</evidence>
<dbReference type="GO" id="GO:0051301">
    <property type="term" value="P:cell division"/>
    <property type="evidence" value="ECO:0007669"/>
    <property type="project" value="UniProtKB-UniRule"/>
</dbReference>
<comment type="subcellular location">
    <subcellularLocation>
        <location evidence="1">Chromosome</location>
        <location evidence="1">Centromere</location>
    </subcellularLocation>
    <subcellularLocation>
        <location evidence="9">Nucleus</location>
    </subcellularLocation>
    <subcellularLocation>
        <location evidence="9">Chromosome</location>
        <location evidence="9">Centromere</location>
        <location evidence="9">Kinetochore</location>
    </subcellularLocation>
</comment>
<keyword evidence="4 9" id="KW-0132">Cell division</keyword>
<feature type="compositionally biased region" description="Pro residues" evidence="11">
    <location>
        <begin position="89"/>
        <end position="101"/>
    </location>
</feature>
<dbReference type="PANTHER" id="PTHR14281">
    <property type="entry name" value="KINETOCHORE PROTEIN SPC25-RELATED"/>
    <property type="match status" value="1"/>
</dbReference>
<evidence type="ECO:0000256" key="6">
    <source>
        <dbReference type="ARBA" id="ARBA00023054"/>
    </source>
</evidence>
<feature type="domain" description="Chromosome segregation protein Spc25 C-terminal" evidence="12">
    <location>
        <begin position="274"/>
        <end position="342"/>
    </location>
</feature>
<sequence length="424" mass="46805">MLMGHLYFSLRNHHWCKGSPVPAYGWMDGPRAVRSIHSFQGRHAWMGSGPQSPAQPSPSVGLHGKEEGSQLPAAAAAAATEIHFELQPAAPPRLRPSPSPSPSSHHHPTTGTMADAEASFDLRRRMQDQRAAMQRRIAHARDRTAATADAFSAALLSARSIANQTVSNRAQLNELKQQLRKLEADLAQALSVQTSKRSKHKLMGDSILNTTATNEQLRSLVMDQRARRDEYVNAISNQLQAIESLEAESDAKGDKNLEKAIMWYNKFLGFQVVGGEGVRFVFNKIDVQSPDKEYSFCIKLIEERYILVQCVPSVDGSEELVKDLNCNNDLYKFVRTVRERFQIATISGNLPAISFCPHMSSITSSSLSALSLDSGSENNTKQRHTRSRSKNQEIATKDGLASRSAAYPGSMERSKVAIRQLAPV</sequence>
<protein>
    <recommendedName>
        <fullName evidence="9">Kinetochore protein SPC25</fullName>
    </recommendedName>
</protein>
<keyword evidence="3 9" id="KW-0158">Chromosome</keyword>
<dbReference type="EMBL" id="CM009753">
    <property type="protein sequence ID" value="PUZ52798.1"/>
    <property type="molecule type" value="Genomic_DNA"/>
</dbReference>
<dbReference type="InterPro" id="IPR045143">
    <property type="entry name" value="Spc25"/>
</dbReference>
<proteinExistence type="inferred from homology"/>
<dbReference type="Gramene" id="PUZ52798">
    <property type="protein sequence ID" value="PUZ52798"/>
    <property type="gene ID" value="GQ55_5G002300"/>
</dbReference>
<dbReference type="InterPro" id="IPR013255">
    <property type="entry name" value="Spc25_C"/>
</dbReference>
<feature type="region of interest" description="Disordered" evidence="11">
    <location>
        <begin position="43"/>
        <end position="112"/>
    </location>
</feature>
<evidence type="ECO:0000256" key="5">
    <source>
        <dbReference type="ARBA" id="ARBA00022776"/>
    </source>
</evidence>
<evidence type="ECO:0000256" key="8">
    <source>
        <dbReference type="ARBA" id="ARBA00023328"/>
    </source>
</evidence>
<keyword evidence="6 10" id="KW-0175">Coiled coil</keyword>
<dbReference type="PANTHER" id="PTHR14281:SF0">
    <property type="entry name" value="KINETOCHORE PROTEIN SPC25"/>
    <property type="match status" value="1"/>
</dbReference>